<dbReference type="EMBL" id="CAXLJL010000002">
    <property type="protein sequence ID" value="CAL5129613.1"/>
    <property type="molecule type" value="Genomic_DNA"/>
</dbReference>
<evidence type="ECO:0000256" key="6">
    <source>
        <dbReference type="ARBA" id="ARBA00023002"/>
    </source>
</evidence>
<evidence type="ECO:0000256" key="7">
    <source>
        <dbReference type="ARBA" id="ARBA00023157"/>
    </source>
</evidence>
<dbReference type="InterPro" id="IPR036249">
    <property type="entry name" value="Thioredoxin-like_sf"/>
</dbReference>
<protein>
    <recommendedName>
        <fullName evidence="3">Thioredoxin peroxidase</fullName>
        <ecNumber evidence="2">1.11.1.24</ecNumber>
    </recommendedName>
    <alternativeName>
        <fullName evidence="9">Peroxiredoxin</fullName>
    </alternativeName>
    <alternativeName>
        <fullName evidence="11">Thioredoxin-dependent peroxide reductase</fullName>
    </alternativeName>
    <alternativeName>
        <fullName evidence="12">Thioredoxin-dependent peroxiredoxin</fullName>
    </alternativeName>
</protein>
<dbReference type="Gene3D" id="3.40.30.10">
    <property type="entry name" value="Glutaredoxin"/>
    <property type="match status" value="1"/>
</dbReference>
<dbReference type="GO" id="GO:0033554">
    <property type="term" value="P:cellular response to stress"/>
    <property type="evidence" value="ECO:0007669"/>
    <property type="project" value="TreeGrafter"/>
</dbReference>
<dbReference type="InterPro" id="IPR024706">
    <property type="entry name" value="Peroxiredoxin_AhpC-typ"/>
</dbReference>
<comment type="catalytic activity">
    <reaction evidence="10">
        <text>a hydroperoxide + [thioredoxin]-dithiol = an alcohol + [thioredoxin]-disulfide + H2O</text>
        <dbReference type="Rhea" id="RHEA:62620"/>
        <dbReference type="Rhea" id="RHEA-COMP:10698"/>
        <dbReference type="Rhea" id="RHEA-COMP:10700"/>
        <dbReference type="ChEBI" id="CHEBI:15377"/>
        <dbReference type="ChEBI" id="CHEBI:29950"/>
        <dbReference type="ChEBI" id="CHEBI:30879"/>
        <dbReference type="ChEBI" id="CHEBI:35924"/>
        <dbReference type="ChEBI" id="CHEBI:50058"/>
        <dbReference type="EC" id="1.11.1.24"/>
    </reaction>
</comment>
<dbReference type="GO" id="GO:0006979">
    <property type="term" value="P:response to oxidative stress"/>
    <property type="evidence" value="ECO:0007669"/>
    <property type="project" value="TreeGrafter"/>
</dbReference>
<comment type="function">
    <text evidence="13">Thiol-specific peroxidase that catalyzes the reduction of hydrogen peroxide and organic hydroperoxides to water and alcohols, respectively.</text>
</comment>
<keyword evidence="4 13" id="KW-0575">Peroxidase</keyword>
<dbReference type="PIRSF" id="PIRSF000239">
    <property type="entry name" value="AHPC"/>
    <property type="match status" value="1"/>
</dbReference>
<evidence type="ECO:0000256" key="8">
    <source>
        <dbReference type="ARBA" id="ARBA00023284"/>
    </source>
</evidence>
<evidence type="ECO:0000256" key="12">
    <source>
        <dbReference type="ARBA" id="ARBA00079296"/>
    </source>
</evidence>
<proteinExistence type="inferred from homology"/>
<dbReference type="FunFam" id="3.40.30.10:FF:000003">
    <property type="entry name" value="Peroxiredoxin 1"/>
    <property type="match status" value="1"/>
</dbReference>
<feature type="active site" description="Cysteine sulfenic acid (-SOH) intermediate; for peroxidase activity" evidence="14">
    <location>
        <position position="46"/>
    </location>
</feature>
<sequence>MLPGDPAPEFAGQAVVDGQFKDIKLSDYKGKYVFLLFYPLDFTFVCPTELIAFSDEYEKFKSRNAVVIGCSTDSVYSHLQWTKMDRKLGGVGELNIPLLADKNLKISRAYGVLDETTGTAFRGLFLIDKEGKIRQMTINDNPVGRSVDEAVRLLDAFQFYEAHGEVCPANWRPKGKTIKPDPKGSLSYFSSAS</sequence>
<keyword evidence="5 13" id="KW-0049">Antioxidant</keyword>
<evidence type="ECO:0000256" key="4">
    <source>
        <dbReference type="ARBA" id="ARBA00022559"/>
    </source>
</evidence>
<dbReference type="GO" id="GO:0008379">
    <property type="term" value="F:thioredoxin peroxidase activity"/>
    <property type="evidence" value="ECO:0007669"/>
    <property type="project" value="TreeGrafter"/>
</dbReference>
<dbReference type="InterPro" id="IPR000866">
    <property type="entry name" value="AhpC/TSA"/>
</dbReference>
<organism evidence="16 17">
    <name type="scientific">Calicophoron daubneyi</name>
    <name type="common">Rumen fluke</name>
    <name type="synonym">Paramphistomum daubneyi</name>
    <dbReference type="NCBI Taxonomy" id="300641"/>
    <lineage>
        <taxon>Eukaryota</taxon>
        <taxon>Metazoa</taxon>
        <taxon>Spiralia</taxon>
        <taxon>Lophotrochozoa</taxon>
        <taxon>Platyhelminthes</taxon>
        <taxon>Trematoda</taxon>
        <taxon>Digenea</taxon>
        <taxon>Plagiorchiida</taxon>
        <taxon>Pronocephalata</taxon>
        <taxon>Paramphistomoidea</taxon>
        <taxon>Paramphistomidae</taxon>
        <taxon>Calicophoron</taxon>
    </lineage>
</organism>
<dbReference type="GO" id="GO:0042744">
    <property type="term" value="P:hydrogen peroxide catabolic process"/>
    <property type="evidence" value="ECO:0007669"/>
    <property type="project" value="TreeGrafter"/>
</dbReference>
<comment type="similarity">
    <text evidence="1">Belongs to the peroxiredoxin family. AhpC/Prx1 subfamily.</text>
</comment>
<accession>A0AAV2SWS7</accession>
<dbReference type="GO" id="GO:0005829">
    <property type="term" value="C:cytosol"/>
    <property type="evidence" value="ECO:0007669"/>
    <property type="project" value="TreeGrafter"/>
</dbReference>
<evidence type="ECO:0000256" key="1">
    <source>
        <dbReference type="ARBA" id="ARBA00009796"/>
    </source>
</evidence>
<evidence type="ECO:0000256" key="11">
    <source>
        <dbReference type="ARBA" id="ARBA00078288"/>
    </source>
</evidence>
<evidence type="ECO:0000256" key="3">
    <source>
        <dbReference type="ARBA" id="ARBA00018824"/>
    </source>
</evidence>
<dbReference type="PANTHER" id="PTHR10681">
    <property type="entry name" value="THIOREDOXIN PEROXIDASE"/>
    <property type="match status" value="1"/>
</dbReference>
<dbReference type="Proteomes" id="UP001497525">
    <property type="component" value="Unassembled WGS sequence"/>
</dbReference>
<feature type="domain" description="Thioredoxin" evidence="15">
    <location>
        <begin position="1"/>
        <end position="159"/>
    </location>
</feature>
<evidence type="ECO:0000259" key="15">
    <source>
        <dbReference type="PROSITE" id="PS51352"/>
    </source>
</evidence>
<evidence type="ECO:0000256" key="9">
    <source>
        <dbReference type="ARBA" id="ARBA00032077"/>
    </source>
</evidence>
<evidence type="ECO:0000313" key="17">
    <source>
        <dbReference type="Proteomes" id="UP001497525"/>
    </source>
</evidence>
<keyword evidence="6 13" id="KW-0560">Oxidoreductase</keyword>
<dbReference type="EC" id="1.11.1.24" evidence="2"/>
<name>A0AAV2SWS7_CALDB</name>
<dbReference type="InterPro" id="IPR013766">
    <property type="entry name" value="Thioredoxin_domain"/>
</dbReference>
<evidence type="ECO:0000256" key="10">
    <source>
        <dbReference type="ARBA" id="ARBA00049091"/>
    </source>
</evidence>
<keyword evidence="7" id="KW-1015">Disulfide bond</keyword>
<dbReference type="InterPro" id="IPR050217">
    <property type="entry name" value="Peroxiredoxin"/>
</dbReference>
<evidence type="ECO:0000256" key="2">
    <source>
        <dbReference type="ARBA" id="ARBA00013017"/>
    </source>
</evidence>
<evidence type="ECO:0000256" key="5">
    <source>
        <dbReference type="ARBA" id="ARBA00022862"/>
    </source>
</evidence>
<evidence type="ECO:0000256" key="13">
    <source>
        <dbReference type="PIRNR" id="PIRNR000239"/>
    </source>
</evidence>
<dbReference type="Pfam" id="PF10417">
    <property type="entry name" value="1-cysPrx_C"/>
    <property type="match status" value="1"/>
</dbReference>
<evidence type="ECO:0000313" key="16">
    <source>
        <dbReference type="EMBL" id="CAL5129612.1"/>
    </source>
</evidence>
<dbReference type="AlphaFoldDB" id="A0AAV2SWS7"/>
<dbReference type="EMBL" id="CAXLJL010000002">
    <property type="protein sequence ID" value="CAL5129612.1"/>
    <property type="molecule type" value="Genomic_DNA"/>
</dbReference>
<dbReference type="InterPro" id="IPR019479">
    <property type="entry name" value="Peroxiredoxin_C"/>
</dbReference>
<gene>
    <name evidence="16" type="ORF">CDAUBV1_LOCUS644</name>
</gene>
<dbReference type="GO" id="GO:0045454">
    <property type="term" value="P:cell redox homeostasis"/>
    <property type="evidence" value="ECO:0007669"/>
    <property type="project" value="TreeGrafter"/>
</dbReference>
<dbReference type="PROSITE" id="PS51352">
    <property type="entry name" value="THIOREDOXIN_2"/>
    <property type="match status" value="1"/>
</dbReference>
<reference evidence="16" key="1">
    <citation type="submission" date="2024-06" db="EMBL/GenBank/DDBJ databases">
        <authorList>
            <person name="Liu X."/>
            <person name="Lenzi L."/>
            <person name="Haldenby T S."/>
            <person name="Uol C."/>
        </authorList>
    </citation>
    <scope>NUCLEOTIDE SEQUENCE</scope>
</reference>
<comment type="caution">
    <text evidence="16">The sequence shown here is derived from an EMBL/GenBank/DDBJ whole genome shotgun (WGS) entry which is preliminary data.</text>
</comment>
<dbReference type="Pfam" id="PF00578">
    <property type="entry name" value="AhpC-TSA"/>
    <property type="match status" value="1"/>
</dbReference>
<keyword evidence="8 13" id="KW-0676">Redox-active center</keyword>
<evidence type="ECO:0000256" key="14">
    <source>
        <dbReference type="PIRSR" id="PIRSR000239-1"/>
    </source>
</evidence>
<dbReference type="PANTHER" id="PTHR10681:SF128">
    <property type="entry name" value="THIOREDOXIN-DEPENDENT PEROXIDE REDUCTASE, MITOCHONDRIAL"/>
    <property type="match status" value="1"/>
</dbReference>
<dbReference type="CDD" id="cd03015">
    <property type="entry name" value="PRX_Typ2cys"/>
    <property type="match status" value="1"/>
</dbReference>
<dbReference type="SUPFAM" id="SSF52833">
    <property type="entry name" value="Thioredoxin-like"/>
    <property type="match status" value="1"/>
</dbReference>